<reference evidence="1 2" key="1">
    <citation type="submission" date="2020-01" db="EMBL/GenBank/DDBJ databases">
        <authorList>
            <person name="Chen S."/>
        </authorList>
    </citation>
    <scope>NUCLEOTIDE SEQUENCE [LARGE SCALE GENOMIC DNA]</scope>
    <source>
        <strain evidence="1 2">GS-10</strain>
    </source>
</reference>
<organism evidence="1 2">
    <name type="scientific">Thalassovita mangrovi</name>
    <dbReference type="NCBI Taxonomy" id="2692236"/>
    <lineage>
        <taxon>Bacteria</taxon>
        <taxon>Pseudomonadati</taxon>
        <taxon>Pseudomonadota</taxon>
        <taxon>Alphaproteobacteria</taxon>
        <taxon>Rhodobacterales</taxon>
        <taxon>Roseobacteraceae</taxon>
        <taxon>Thalassovita</taxon>
    </lineage>
</organism>
<evidence type="ECO:0008006" key="3">
    <source>
        <dbReference type="Google" id="ProtNLM"/>
    </source>
</evidence>
<dbReference type="InterPro" id="IPR011738">
    <property type="entry name" value="Phage_CHP"/>
</dbReference>
<sequence length="199" mass="21372">MMLVEETPVPLAALPLDGFKAHLRLGSGFAEDDVQDAVLESFLRAAMAAVEARTGKILIERAFSWTLQDWRDASGQVLPVAPVSAVSAVVLIDRLGVEIAVAADAYRLARDTHRPQLCPVSALLPTVPTGGTVRIEMVAGYGAAWSDLPADLAQAVLMLAAHYYEYRHDTALSGGCMPFGVTSLLERYRPLRISAGAQR</sequence>
<evidence type="ECO:0000313" key="1">
    <source>
        <dbReference type="EMBL" id="MYM54161.1"/>
    </source>
</evidence>
<comment type="caution">
    <text evidence="1">The sequence shown here is derived from an EMBL/GenBank/DDBJ whole genome shotgun (WGS) entry which is preliminary data.</text>
</comment>
<dbReference type="Proteomes" id="UP000479043">
    <property type="component" value="Unassembled WGS sequence"/>
</dbReference>
<dbReference type="Gene3D" id="1.10.3230.30">
    <property type="entry name" value="Phage gp6-like head-tail connector protein"/>
    <property type="match status" value="1"/>
</dbReference>
<protein>
    <recommendedName>
        <fullName evidence="3">Phage gp6-like head-tail connector protein</fullName>
    </recommendedName>
</protein>
<dbReference type="RefSeq" id="WP_160971876.1">
    <property type="nucleotide sequence ID" value="NZ_WWEN01000002.1"/>
</dbReference>
<gene>
    <name evidence="1" type="ORF">GR167_02505</name>
</gene>
<dbReference type="AlphaFoldDB" id="A0A6L8LDM5"/>
<evidence type="ECO:0000313" key="2">
    <source>
        <dbReference type="Proteomes" id="UP000479043"/>
    </source>
</evidence>
<proteinExistence type="predicted"/>
<dbReference type="NCBIfam" id="TIGR02215">
    <property type="entry name" value="phage_chp_gp8"/>
    <property type="match status" value="1"/>
</dbReference>
<accession>A0A6L8LDM5</accession>
<dbReference type="InterPro" id="IPR006450">
    <property type="entry name" value="Phage_HK97_gp6-like"/>
</dbReference>
<dbReference type="EMBL" id="WWEN01000002">
    <property type="protein sequence ID" value="MYM54161.1"/>
    <property type="molecule type" value="Genomic_DNA"/>
</dbReference>
<dbReference type="NCBIfam" id="TIGR01560">
    <property type="entry name" value="put_DNA_pack"/>
    <property type="match status" value="1"/>
</dbReference>
<keyword evidence="2" id="KW-1185">Reference proteome</keyword>
<name>A0A6L8LDM5_9RHOB</name>
<dbReference type="CDD" id="cd08054">
    <property type="entry name" value="gp6"/>
    <property type="match status" value="1"/>
</dbReference>